<name>A0A5C5YLU0_9BACT</name>
<dbReference type="EMBL" id="SJPJ01000003">
    <property type="protein sequence ID" value="TWT75779.1"/>
    <property type="molecule type" value="Genomic_DNA"/>
</dbReference>
<dbReference type="Proteomes" id="UP000315010">
    <property type="component" value="Unassembled WGS sequence"/>
</dbReference>
<dbReference type="AlphaFoldDB" id="A0A5C5YLU0"/>
<keyword evidence="2" id="KW-1185">Reference proteome</keyword>
<comment type="caution">
    <text evidence="1">The sequence shown here is derived from an EMBL/GenBank/DDBJ whole genome shotgun (WGS) entry which is preliminary data.</text>
</comment>
<evidence type="ECO:0000313" key="1">
    <source>
        <dbReference type="EMBL" id="TWT75779.1"/>
    </source>
</evidence>
<gene>
    <name evidence="1" type="ORF">CA13_73520</name>
</gene>
<sequence>MACASNLLLPSACSVLLWERQLEFDLPPIFTTDNHPLHTEPRAARILKSMSFAAAR</sequence>
<proteinExistence type="predicted"/>
<organism evidence="1 2">
    <name type="scientific">Novipirellula herctigrandis</name>
    <dbReference type="NCBI Taxonomy" id="2527986"/>
    <lineage>
        <taxon>Bacteria</taxon>
        <taxon>Pseudomonadati</taxon>
        <taxon>Planctomycetota</taxon>
        <taxon>Planctomycetia</taxon>
        <taxon>Pirellulales</taxon>
        <taxon>Pirellulaceae</taxon>
        <taxon>Novipirellula</taxon>
    </lineage>
</organism>
<reference evidence="1 2" key="1">
    <citation type="submission" date="2019-02" db="EMBL/GenBank/DDBJ databases">
        <title>Deep-cultivation of Planctomycetes and their phenomic and genomic characterization uncovers novel biology.</title>
        <authorList>
            <person name="Wiegand S."/>
            <person name="Jogler M."/>
            <person name="Boedeker C."/>
            <person name="Pinto D."/>
            <person name="Vollmers J."/>
            <person name="Rivas-Marin E."/>
            <person name="Kohn T."/>
            <person name="Peeters S.H."/>
            <person name="Heuer A."/>
            <person name="Rast P."/>
            <person name="Oberbeckmann S."/>
            <person name="Bunk B."/>
            <person name="Jeske O."/>
            <person name="Meyerdierks A."/>
            <person name="Storesund J.E."/>
            <person name="Kallscheuer N."/>
            <person name="Luecker S."/>
            <person name="Lage O.M."/>
            <person name="Pohl T."/>
            <person name="Merkel B.J."/>
            <person name="Hornburger P."/>
            <person name="Mueller R.-W."/>
            <person name="Bruemmer F."/>
            <person name="Labrenz M."/>
            <person name="Spormann A.M."/>
            <person name="Op Den Camp H."/>
            <person name="Overmann J."/>
            <person name="Amann R."/>
            <person name="Jetten M.S.M."/>
            <person name="Mascher T."/>
            <person name="Medema M.H."/>
            <person name="Devos D.P."/>
            <person name="Kaster A.-K."/>
            <person name="Ovreas L."/>
            <person name="Rohde M."/>
            <person name="Galperin M.Y."/>
            <person name="Jogler C."/>
        </authorList>
    </citation>
    <scope>NUCLEOTIDE SEQUENCE [LARGE SCALE GENOMIC DNA]</scope>
    <source>
        <strain evidence="1 2">CA13</strain>
    </source>
</reference>
<protein>
    <submittedName>
        <fullName evidence="1">Uncharacterized protein</fullName>
    </submittedName>
</protein>
<evidence type="ECO:0000313" key="2">
    <source>
        <dbReference type="Proteomes" id="UP000315010"/>
    </source>
</evidence>
<accession>A0A5C5YLU0</accession>